<dbReference type="GO" id="GO:0003735">
    <property type="term" value="F:structural constituent of ribosome"/>
    <property type="evidence" value="ECO:0007669"/>
    <property type="project" value="InterPro"/>
</dbReference>
<proteinExistence type="inferred from homology"/>
<evidence type="ECO:0000256" key="3">
    <source>
        <dbReference type="ARBA" id="ARBA00022884"/>
    </source>
</evidence>
<comment type="subunit">
    <text evidence="6">Part of the 50S ribosomal subunit. Contacts the 5S and 23S rRNAs.</text>
</comment>
<evidence type="ECO:0000256" key="4">
    <source>
        <dbReference type="ARBA" id="ARBA00022980"/>
    </source>
</evidence>
<keyword evidence="4 6" id="KW-0689">Ribosomal protein</keyword>
<comment type="similarity">
    <text evidence="1 6">Belongs to the universal ribosomal protein uL18 family.</text>
</comment>
<dbReference type="PANTHER" id="PTHR23410">
    <property type="entry name" value="RIBOSOMAL PROTEIN L5-RELATED"/>
    <property type="match status" value="1"/>
</dbReference>
<dbReference type="NCBIfam" id="NF006342">
    <property type="entry name" value="PRK08569.1"/>
    <property type="match status" value="1"/>
</dbReference>
<dbReference type="GO" id="GO:0006412">
    <property type="term" value="P:translation"/>
    <property type="evidence" value="ECO:0007669"/>
    <property type="project" value="UniProtKB-UniRule"/>
</dbReference>
<dbReference type="CDD" id="cd00432">
    <property type="entry name" value="Ribosomal_L18_L5e"/>
    <property type="match status" value="1"/>
</dbReference>
<dbReference type="InterPro" id="IPR057268">
    <property type="entry name" value="Ribosomal_L18"/>
</dbReference>
<dbReference type="SUPFAM" id="SSF53137">
    <property type="entry name" value="Translational machinery components"/>
    <property type="match status" value="1"/>
</dbReference>
<dbReference type="InterPro" id="IPR005485">
    <property type="entry name" value="Rbsml_uL18_euk_arch"/>
</dbReference>
<comment type="function">
    <text evidence="6">This is one of the proteins that bind and probably mediate the attachment of the 5S RNA into the large ribosomal subunit, where it forms part of the central protuberance.</text>
</comment>
<evidence type="ECO:0000256" key="1">
    <source>
        <dbReference type="ARBA" id="ARBA00007116"/>
    </source>
</evidence>
<dbReference type="Gene3D" id="3.30.420.100">
    <property type="match status" value="1"/>
</dbReference>
<evidence type="ECO:0000256" key="5">
    <source>
        <dbReference type="ARBA" id="ARBA00023274"/>
    </source>
</evidence>
<accession>A0A1L2JQ32</accession>
<name>A0A1L2JQ32_9CREN</name>
<sequence>MSKQSRYKVRFRRRREGKTDYRRRLRLLLSGKTRFVARKTNRYITVQFIDYSEKGDITRVCVSSHVLRKKYNWYYSLKNLPAAYITGYIAGKKALKKGISEAIVDIGLQASTRGNRIYAAVKGAIDAGVKIKCGEEVLPPMERISGAHIASYAKLLKEKNPDLYNERFSNVISQGKDPADIVSEFNKLIEKVKSDYG</sequence>
<dbReference type="AlphaFoldDB" id="A0A1L2JQ32"/>
<evidence type="ECO:0000256" key="2">
    <source>
        <dbReference type="ARBA" id="ARBA00022730"/>
    </source>
</evidence>
<keyword evidence="2 6" id="KW-0699">rRNA-binding</keyword>
<dbReference type="GO" id="GO:0008097">
    <property type="term" value="F:5S rRNA binding"/>
    <property type="evidence" value="ECO:0007669"/>
    <property type="project" value="InterPro"/>
</dbReference>
<organism evidence="7">
    <name type="scientific">uncultured korarchaeote</name>
    <dbReference type="NCBI Taxonomy" id="161241"/>
    <lineage>
        <taxon>Archaea</taxon>
        <taxon>Thermoproteota</taxon>
        <taxon>environmental samples</taxon>
    </lineage>
</organism>
<dbReference type="InterPro" id="IPR057267">
    <property type="entry name" value="Rbsml_uL18_arch"/>
</dbReference>
<reference evidence="7" key="1">
    <citation type="journal article" date="2017" name="Nature">
        <title>Metagenomic exploration of ASGARD archaea illuminates the origin of cellular complexity in eukaryotes.</title>
        <authorList>
            <person name="Zaremba-Niedzwiedzka K."/>
            <person name="Caceres E.F."/>
            <person name="Saw J.H.W."/>
            <person name="Backstrom D."/>
            <person name="Juzokaite L."/>
            <person name="Vancaester E."/>
            <person name="Seitz K.W."/>
            <person name="Anantharaman K."/>
            <person name="Starnawski P."/>
            <person name="Kjeldsen K.U."/>
            <person name="Stott M.B."/>
            <person name="Nunoura T."/>
            <person name="Banfield J.F."/>
            <person name="Schramm A."/>
            <person name="Baker B.J."/>
            <person name="Spang A."/>
            <person name="Ettema T.J.G."/>
        </authorList>
    </citation>
    <scope>NUCLEOTIDE SEQUENCE</scope>
    <source>
        <strain evidence="7">TIV_1</strain>
    </source>
</reference>
<dbReference type="PANTHER" id="PTHR23410:SF12">
    <property type="entry name" value="LARGE RIBOSOMAL SUBUNIT PROTEIN UL18"/>
    <property type="match status" value="1"/>
</dbReference>
<evidence type="ECO:0000256" key="6">
    <source>
        <dbReference type="HAMAP-Rule" id="MF_01337"/>
    </source>
</evidence>
<gene>
    <name evidence="6" type="primary">rpl18</name>
</gene>
<dbReference type="GO" id="GO:0022625">
    <property type="term" value="C:cytosolic large ribosomal subunit"/>
    <property type="evidence" value="ECO:0007669"/>
    <property type="project" value="TreeGrafter"/>
</dbReference>
<keyword evidence="3 6" id="KW-0694">RNA-binding</keyword>
<protein>
    <recommendedName>
        <fullName evidence="6">Large ribosomal subunit protein uL18</fullName>
    </recommendedName>
</protein>
<keyword evidence="5 6" id="KW-0687">Ribonucleoprotein</keyword>
<dbReference type="EMBL" id="KX765044">
    <property type="protein sequence ID" value="AOZ56130.1"/>
    <property type="molecule type" value="Genomic_DNA"/>
</dbReference>
<dbReference type="GO" id="GO:0000027">
    <property type="term" value="P:ribosomal large subunit assembly"/>
    <property type="evidence" value="ECO:0007669"/>
    <property type="project" value="TreeGrafter"/>
</dbReference>
<dbReference type="HAMAP" id="MF_01337_A">
    <property type="entry name" value="Ribosomal_uL18_A"/>
    <property type="match status" value="1"/>
</dbReference>
<dbReference type="Pfam" id="PF17144">
    <property type="entry name" value="Ribosomal_L5e"/>
    <property type="match status" value="2"/>
</dbReference>
<evidence type="ECO:0000313" key="7">
    <source>
        <dbReference type="EMBL" id="AOZ56130.1"/>
    </source>
</evidence>